<dbReference type="PATRIC" id="fig|932677.3.peg.4002"/>
<protein>
    <recommendedName>
        <fullName evidence="3">EAL domain-containing protein</fullName>
    </recommendedName>
</protein>
<evidence type="ECO:0000313" key="2">
    <source>
        <dbReference type="Proteomes" id="UP000006690"/>
    </source>
</evidence>
<proteinExistence type="predicted"/>
<reference evidence="2" key="1">
    <citation type="journal article" date="2012" name="Appl. Microbiol. Biotechnol.">
        <title>The complete genome sequence of Pantoea ananatis AJ13355, an organism with great biotechnological potential.</title>
        <authorList>
            <person name="Hara Y."/>
            <person name="Kadotani N."/>
            <person name="Izui H."/>
            <person name="Katashkina J.I."/>
            <person name="Kuvaeva T.M."/>
            <person name="Andreeva I.G."/>
            <person name="Golubeva L.I."/>
            <person name="Malko D.B."/>
            <person name="Makeev V.J."/>
            <person name="Mashko S.V."/>
            <person name="Kozlov Y.I."/>
        </authorList>
    </citation>
    <scope>NUCLEOTIDE SEQUENCE [LARGE SCALE GENOMIC DNA]</scope>
    <source>
        <strain evidence="2">AJ13355</strain>
    </source>
</reference>
<evidence type="ECO:0008006" key="3">
    <source>
        <dbReference type="Google" id="ProtNLM"/>
    </source>
</evidence>
<dbReference type="KEGG" id="paj:PAJ_3474"/>
<dbReference type="HOGENOM" id="CLU_118559_0_0_6"/>
<accession>A0A0H3L6K3</accession>
<sequence length="201" mass="23178">MKNSGYNPYITEPIHHVTSQVAGICYHLPNSDCTQPTKRILNDDNIISLHNHLATEEALIIIPLCDAQLKEWIQHPERYLHLQDSRVRIGINYRNLRANQEKLLELINAYRFWLFDFAPPGADWHLVESFPFSAIVLSYSFFNDNYRKFTFPFFLESLKGKGAEIIVRGYEPTLSAEQLAALNISGWQLQRASGDLIPFTL</sequence>
<organism evidence="1 2">
    <name type="scientific">Pantoea ananatis (strain AJ13355)</name>
    <dbReference type="NCBI Taxonomy" id="932677"/>
    <lineage>
        <taxon>Bacteria</taxon>
        <taxon>Pseudomonadati</taxon>
        <taxon>Pseudomonadota</taxon>
        <taxon>Gammaproteobacteria</taxon>
        <taxon>Enterobacterales</taxon>
        <taxon>Erwiniaceae</taxon>
        <taxon>Pantoea</taxon>
    </lineage>
</organism>
<dbReference type="AlphaFoldDB" id="A0A0H3L6K3"/>
<dbReference type="Proteomes" id="UP000006690">
    <property type="component" value="Chromosome"/>
</dbReference>
<dbReference type="RefSeq" id="WP_014595092.1">
    <property type="nucleotide sequence ID" value="NC_017531.2"/>
</dbReference>
<name>A0A0H3L6K3_PANAA</name>
<gene>
    <name evidence="1" type="ordered locus">PAJ_3474</name>
</gene>
<dbReference type="OrthoDB" id="6536181at2"/>
<evidence type="ECO:0000313" key="1">
    <source>
        <dbReference type="EMBL" id="BAK13553.1"/>
    </source>
</evidence>
<dbReference type="eggNOG" id="ENOG5031JZX">
    <property type="taxonomic scope" value="Bacteria"/>
</dbReference>
<dbReference type="EMBL" id="AP012032">
    <property type="protein sequence ID" value="BAK13553.1"/>
    <property type="molecule type" value="Genomic_DNA"/>
</dbReference>